<evidence type="ECO:0000313" key="2">
    <source>
        <dbReference type="Proteomes" id="UP000273307"/>
    </source>
</evidence>
<keyword evidence="2" id="KW-1185">Reference proteome</keyword>
<dbReference type="RefSeq" id="WP_122526301.1">
    <property type="nucleotide sequence ID" value="NZ_UPHP01000149.1"/>
</dbReference>
<sequence length="129" mass="14008">MTDTGLSEKLREAADRIACASWCTDGDGHPHYALRGDQNCWGPQRKVILGLEDGAPSLPLQDDELSAAPGVTTYAFRAWHALPTVKLNLYRPSQNGHLSVDVDVQLTLAEARQLADSLLAVVAEIEGER</sequence>
<proteinExistence type="predicted"/>
<dbReference type="Proteomes" id="UP000273307">
    <property type="component" value="Unassembled WGS sequence"/>
</dbReference>
<dbReference type="Pfam" id="PF21848">
    <property type="entry name" value="DUF6907"/>
    <property type="match status" value="1"/>
</dbReference>
<dbReference type="AlphaFoldDB" id="A0A498QHY1"/>
<organism evidence="1 2">
    <name type="scientific">Mycobacterium attenuatum</name>
    <dbReference type="NCBI Taxonomy" id="2341086"/>
    <lineage>
        <taxon>Bacteria</taxon>
        <taxon>Bacillati</taxon>
        <taxon>Actinomycetota</taxon>
        <taxon>Actinomycetes</taxon>
        <taxon>Mycobacteriales</taxon>
        <taxon>Mycobacteriaceae</taxon>
        <taxon>Mycobacterium</taxon>
    </lineage>
</organism>
<protein>
    <submittedName>
        <fullName evidence="1">Uncharacterized protein</fullName>
    </submittedName>
</protein>
<dbReference type="InterPro" id="IPR054202">
    <property type="entry name" value="DUF6907"/>
</dbReference>
<evidence type="ECO:0000313" key="1">
    <source>
        <dbReference type="EMBL" id="VBA44344.1"/>
    </source>
</evidence>
<dbReference type="EMBL" id="UPHP01000149">
    <property type="protein sequence ID" value="VBA44344.1"/>
    <property type="molecule type" value="Genomic_DNA"/>
</dbReference>
<dbReference type="OrthoDB" id="4627208at2"/>
<gene>
    <name evidence="1" type="ORF">LAUMK136_05594</name>
</gene>
<reference evidence="1 2" key="1">
    <citation type="submission" date="2018-09" db="EMBL/GenBank/DDBJ databases">
        <authorList>
            <person name="Tagini F."/>
        </authorList>
    </citation>
    <scope>NUCLEOTIDE SEQUENCE [LARGE SCALE GENOMIC DNA]</scope>
    <source>
        <strain evidence="1 2">MK136</strain>
    </source>
</reference>
<name>A0A498QHY1_9MYCO</name>
<accession>A0A498QHY1</accession>